<gene>
    <name evidence="6" type="ORF">SAMN05421684_5415</name>
</gene>
<evidence type="ECO:0000256" key="2">
    <source>
        <dbReference type="ARBA" id="ARBA00022450"/>
    </source>
</evidence>
<dbReference type="Gene3D" id="1.10.1200.10">
    <property type="entry name" value="ACP-like"/>
    <property type="match status" value="2"/>
</dbReference>
<dbReference type="InterPro" id="IPR042099">
    <property type="entry name" value="ANL_N_sf"/>
</dbReference>
<dbReference type="InterPro" id="IPR036736">
    <property type="entry name" value="ACP-like_sf"/>
</dbReference>
<protein>
    <submittedName>
        <fullName evidence="6">Non-ribosomal peptide synthetase component F</fullName>
    </submittedName>
</protein>
<keyword evidence="3" id="KW-0597">Phosphoprotein</keyword>
<dbReference type="InterPro" id="IPR009081">
    <property type="entry name" value="PP-bd_ACP"/>
</dbReference>
<dbReference type="Gene3D" id="3.30.559.30">
    <property type="entry name" value="Nonribosomal peptide synthetase, condensation domain"/>
    <property type="match status" value="1"/>
</dbReference>
<dbReference type="EMBL" id="FNQB01000003">
    <property type="protein sequence ID" value="SDZ47170.1"/>
    <property type="molecule type" value="Genomic_DNA"/>
</dbReference>
<dbReference type="InterPro" id="IPR001242">
    <property type="entry name" value="Condensation_dom"/>
</dbReference>
<accession>A0A1H3TAQ1</accession>
<dbReference type="InterPro" id="IPR045851">
    <property type="entry name" value="AMP-bd_C_sf"/>
</dbReference>
<comment type="cofactor">
    <cofactor evidence="1">
        <name>pantetheine 4'-phosphate</name>
        <dbReference type="ChEBI" id="CHEBI:47942"/>
    </cofactor>
</comment>
<evidence type="ECO:0000256" key="4">
    <source>
        <dbReference type="SAM" id="MobiDB-lite"/>
    </source>
</evidence>
<evidence type="ECO:0000256" key="1">
    <source>
        <dbReference type="ARBA" id="ARBA00001957"/>
    </source>
</evidence>
<dbReference type="InterPro" id="IPR023213">
    <property type="entry name" value="CAT-like_dom_sf"/>
</dbReference>
<evidence type="ECO:0000259" key="5">
    <source>
        <dbReference type="PROSITE" id="PS50075"/>
    </source>
</evidence>
<dbReference type="STRING" id="137265.SAMN05421684_5415"/>
<dbReference type="GO" id="GO:0031177">
    <property type="term" value="F:phosphopantetheine binding"/>
    <property type="evidence" value="ECO:0007669"/>
    <property type="project" value="InterPro"/>
</dbReference>
<evidence type="ECO:0000313" key="6">
    <source>
        <dbReference type="EMBL" id="SDZ47170.1"/>
    </source>
</evidence>
<keyword evidence="7" id="KW-1185">Reference proteome</keyword>
<dbReference type="PANTHER" id="PTHR45527:SF1">
    <property type="entry name" value="FATTY ACID SYNTHASE"/>
    <property type="match status" value="1"/>
</dbReference>
<dbReference type="SUPFAM" id="SSF56801">
    <property type="entry name" value="Acetyl-CoA synthetase-like"/>
    <property type="match status" value="1"/>
</dbReference>
<feature type="region of interest" description="Disordered" evidence="4">
    <location>
        <begin position="1098"/>
        <end position="1120"/>
    </location>
</feature>
<dbReference type="SUPFAM" id="SSF52777">
    <property type="entry name" value="CoA-dependent acyltransferases"/>
    <property type="match status" value="2"/>
</dbReference>
<dbReference type="Pfam" id="PF00550">
    <property type="entry name" value="PP-binding"/>
    <property type="match status" value="2"/>
</dbReference>
<dbReference type="SMART" id="SM00823">
    <property type="entry name" value="PKS_PP"/>
    <property type="match status" value="2"/>
</dbReference>
<dbReference type="InterPro" id="IPR006162">
    <property type="entry name" value="Ppantetheine_attach_site"/>
</dbReference>
<dbReference type="Pfam" id="PF00668">
    <property type="entry name" value="Condensation"/>
    <property type="match status" value="1"/>
</dbReference>
<evidence type="ECO:0000313" key="7">
    <source>
        <dbReference type="Proteomes" id="UP000199632"/>
    </source>
</evidence>
<dbReference type="SUPFAM" id="SSF47336">
    <property type="entry name" value="ACP-like"/>
    <property type="match status" value="2"/>
</dbReference>
<dbReference type="PROSITE" id="PS00012">
    <property type="entry name" value="PHOSPHOPANTETHEINE"/>
    <property type="match status" value="1"/>
</dbReference>
<evidence type="ECO:0000256" key="3">
    <source>
        <dbReference type="ARBA" id="ARBA00022553"/>
    </source>
</evidence>
<dbReference type="Pfam" id="PF00501">
    <property type="entry name" value="AMP-binding"/>
    <property type="match status" value="1"/>
</dbReference>
<dbReference type="GO" id="GO:0005737">
    <property type="term" value="C:cytoplasm"/>
    <property type="evidence" value="ECO:0007669"/>
    <property type="project" value="TreeGrafter"/>
</dbReference>
<dbReference type="Proteomes" id="UP000199632">
    <property type="component" value="Unassembled WGS sequence"/>
</dbReference>
<dbReference type="GO" id="GO:0003824">
    <property type="term" value="F:catalytic activity"/>
    <property type="evidence" value="ECO:0007669"/>
    <property type="project" value="InterPro"/>
</dbReference>
<dbReference type="Gene3D" id="3.30.300.30">
    <property type="match status" value="1"/>
</dbReference>
<dbReference type="AlphaFoldDB" id="A0A1H3TAQ1"/>
<dbReference type="InterPro" id="IPR020806">
    <property type="entry name" value="PKS_PP-bd"/>
</dbReference>
<keyword evidence="2" id="KW-0596">Phosphopantetheine</keyword>
<dbReference type="GO" id="GO:0044550">
    <property type="term" value="P:secondary metabolite biosynthetic process"/>
    <property type="evidence" value="ECO:0007669"/>
    <property type="project" value="TreeGrafter"/>
</dbReference>
<name>A0A1H3TAQ1_9ACTN</name>
<dbReference type="PROSITE" id="PS50075">
    <property type="entry name" value="CARRIER"/>
    <property type="match status" value="2"/>
</dbReference>
<organism evidence="6 7">
    <name type="scientific">Asanoa ishikariensis</name>
    <dbReference type="NCBI Taxonomy" id="137265"/>
    <lineage>
        <taxon>Bacteria</taxon>
        <taxon>Bacillati</taxon>
        <taxon>Actinomycetota</taxon>
        <taxon>Actinomycetes</taxon>
        <taxon>Micromonosporales</taxon>
        <taxon>Micromonosporaceae</taxon>
        <taxon>Asanoa</taxon>
    </lineage>
</organism>
<dbReference type="PANTHER" id="PTHR45527">
    <property type="entry name" value="NONRIBOSOMAL PEPTIDE SYNTHETASE"/>
    <property type="match status" value="1"/>
</dbReference>
<dbReference type="Gene3D" id="3.30.559.10">
    <property type="entry name" value="Chloramphenicol acetyltransferase-like domain"/>
    <property type="match status" value="1"/>
</dbReference>
<dbReference type="OrthoDB" id="3494848at2"/>
<dbReference type="RefSeq" id="WP_090798788.1">
    <property type="nucleotide sequence ID" value="NZ_BOND01000002.1"/>
</dbReference>
<feature type="domain" description="Carrier" evidence="5">
    <location>
        <begin position="3"/>
        <end position="81"/>
    </location>
</feature>
<dbReference type="InterPro" id="IPR000873">
    <property type="entry name" value="AMP-dep_synth/lig_dom"/>
</dbReference>
<feature type="region of interest" description="Disordered" evidence="4">
    <location>
        <begin position="81"/>
        <end position="102"/>
    </location>
</feature>
<dbReference type="GO" id="GO:0008610">
    <property type="term" value="P:lipid biosynthetic process"/>
    <property type="evidence" value="ECO:0007669"/>
    <property type="project" value="UniProtKB-ARBA"/>
</dbReference>
<proteinExistence type="predicted"/>
<reference evidence="7" key="1">
    <citation type="submission" date="2016-10" db="EMBL/GenBank/DDBJ databases">
        <authorList>
            <person name="Varghese N."/>
            <person name="Submissions S."/>
        </authorList>
    </citation>
    <scope>NUCLEOTIDE SEQUENCE [LARGE SCALE GENOMIC DNA]</scope>
    <source>
        <strain evidence="7">DSM 44718</strain>
    </source>
</reference>
<dbReference type="Gene3D" id="3.40.50.12780">
    <property type="entry name" value="N-terminal domain of ligase-like"/>
    <property type="match status" value="1"/>
</dbReference>
<dbReference type="GO" id="GO:0043041">
    <property type="term" value="P:amino acid activation for nonribosomal peptide biosynthetic process"/>
    <property type="evidence" value="ECO:0007669"/>
    <property type="project" value="TreeGrafter"/>
</dbReference>
<feature type="domain" description="Carrier" evidence="5">
    <location>
        <begin position="1022"/>
        <end position="1097"/>
    </location>
</feature>
<sequence length="1139" mass="121228">MGADEDTVADRVHAAWAEVLGDDADGMVDDQAFVSAGGHSLAAARLIARLRTDLAVELPMSAILRDDPTLADLVAAVTSRLDGRSEPAVEPPPAPDDTERPAVAPLGPTLRRIWTWHRLQPDSPAYNVVRVLSIAGRLQPAALRAALADLAERHEALRCAVEEPRPGQPSIVVGDAVTVPLSVEVVRTAEGDPAEAVEEAMYRLANRPFPMAAPPLWRVGLVYAPALDRTFLVLVMHHLISDLRTTDLVLTELAEAYSARVAGGQPALAPAAPSLLAHLAHEAGLVGTPRWQDDLAWWAQRLAGVSSAAPLPLSAAERDERVHLATTRTLGLTAEESAELDAGLRSRGLTPALFFLTAASSVLAAWSGQERAEVVGLPSVRLSRPEDERLVGFLLDTLPLPVVPDRRHAFLRTYDALRDAYSDATDHALPAFDDIVDRLRLPRTTRSPLIRLWFSDLTQEVTPPSFGDAAVVEHDLPPAWALFDLGLYLVRRGGGGYRLHLVSPQGLVDPADSAALLAQIVRLVTRAAADPTRPLGELLEVPAVAATASGAPAIPTVELVRRHKEPSAIADEHGVLDYAGLAERVAHAAAELAPSAVVAVPARRERDFVVRLLACWQAGATAVLIDADWPEQRRRRAFDIAGVTHAYPWSGAGPARAVDHATTAPGPAHVLFTSGTTGDPLAVRVATPVAEEALAELAELLGITAADRLSMLSGPAHDPVLRDIGLALRAGATLCVPPADAFGDPGRLAAWLRRERITVVDATPALLSLVLGADPEPLPDLRAVVCGGSPLSAATAELIRSRAVNAVVVNGYGCTETPQIVVANRIAPAAPLPPTAQVPIGRPLPRRRVELRAPDGRRCDTGQLGELWVAAPHIAERYLDHAGDPRPRIERFVTDEQGVRWLRTGDLARADATGRLHLAGRTDRQVLIYGYRVMLEELEAVARGCAGVADAVAQVVDDGSRQAIRVWVQRSAGAAVGEDAVRAHLAGVLPASVVPARVIVVDRLEMGDTLKPIAPALEPGPAERGAPPDARVRELAEAVLGRGLDPAANFFDAGFTSISLLQMSAELTELLGRPVDALSLFHHPNLRALSSYLFGEPAGRPAPAPSTPDRSDRLARMGASRRQVRNWIQESANGSGEAH</sequence>